<keyword evidence="1" id="KW-0472">Membrane</keyword>
<evidence type="ECO:0000313" key="2">
    <source>
        <dbReference type="EMBL" id="GHK52854.1"/>
    </source>
</evidence>
<reference evidence="2" key="1">
    <citation type="submission" date="2020-10" db="EMBL/GenBank/DDBJ databases">
        <title>Genome Sequence of ESBL Producing Zambian Clinical Strains.</title>
        <authorList>
            <person name="Shawa M."/>
            <person name="Furuta Y."/>
            <person name="Simbotwe M."/>
            <person name="Mulenga E."/>
            <person name="Mubanga M."/>
            <person name="Mulenga G."/>
            <person name="Kaile C."/>
            <person name="Zorigt T."/>
            <person name="Hang'ombe B."/>
            <person name="Higashi H."/>
        </authorList>
    </citation>
    <scope>NUCLEOTIDE SEQUENCE</scope>
    <source>
        <strain evidence="2">Zam_UTH_09</strain>
    </source>
</reference>
<comment type="caution">
    <text evidence="2">The sequence shown here is derived from an EMBL/GenBank/DDBJ whole genome shotgun (WGS) entry which is preliminary data.</text>
</comment>
<proteinExistence type="predicted"/>
<keyword evidence="1" id="KW-0812">Transmembrane</keyword>
<dbReference type="Proteomes" id="UP000655094">
    <property type="component" value="Unassembled WGS sequence"/>
</dbReference>
<gene>
    <name evidence="2" type="ORF">KPZU09_25900</name>
</gene>
<name>A0A919HQL0_KLEPN</name>
<keyword evidence="1" id="KW-1133">Transmembrane helix</keyword>
<feature type="transmembrane region" description="Helical" evidence="1">
    <location>
        <begin position="147"/>
        <end position="173"/>
    </location>
</feature>
<accession>A0A919HQL0</accession>
<organism evidence="2 3">
    <name type="scientific">Klebsiella pneumoniae</name>
    <dbReference type="NCBI Taxonomy" id="573"/>
    <lineage>
        <taxon>Bacteria</taxon>
        <taxon>Pseudomonadati</taxon>
        <taxon>Pseudomonadota</taxon>
        <taxon>Gammaproteobacteria</taxon>
        <taxon>Enterobacterales</taxon>
        <taxon>Enterobacteriaceae</taxon>
        <taxon>Klebsiella/Raoultella group</taxon>
        <taxon>Klebsiella</taxon>
        <taxon>Klebsiella pneumoniae complex</taxon>
    </lineage>
</organism>
<dbReference type="AlphaFoldDB" id="A0A919HQL0"/>
<evidence type="ECO:0000313" key="3">
    <source>
        <dbReference type="Proteomes" id="UP000655094"/>
    </source>
</evidence>
<dbReference type="EMBL" id="BNFF01000001">
    <property type="protein sequence ID" value="GHK52854.1"/>
    <property type="molecule type" value="Genomic_DNA"/>
</dbReference>
<evidence type="ECO:0000256" key="1">
    <source>
        <dbReference type="SAM" id="Phobius"/>
    </source>
</evidence>
<protein>
    <submittedName>
        <fullName evidence="2">Uncharacterized protein</fullName>
    </submittedName>
</protein>
<sequence length="193" mass="22123">MAWSALQRSTIAITHQQRVDQALLRRRGGRLMPAGNRLLRLYGLRRSRIGLRLRRHRLMVYRLMLRRLITLLRSGRRLLIALGRLLRLDFRRGRKQRFARAVIDQRFHRREFIICRRERVGARRLLGSVPLLLGSGKLTRQLRFCRGVGLIVISRVIAFPAMTVALLLVAANWRASSSCSIASASSSESSSSS</sequence>